<proteinExistence type="predicted"/>
<dbReference type="EMBL" id="KI680490">
    <property type="protein sequence ID" value="ETL89622.1"/>
    <property type="molecule type" value="Genomic_DNA"/>
</dbReference>
<feature type="non-terminal residue" evidence="1">
    <location>
        <position position="1"/>
    </location>
</feature>
<evidence type="ECO:0000313" key="1">
    <source>
        <dbReference type="EMBL" id="ETL36410.1"/>
    </source>
</evidence>
<sequence length="37" mass="4035">ANSRCLKSYLSTTLTTPIDDVSQEIYLSNLGVCTVDL</sequence>
<name>W2IQL6_PHYNI</name>
<dbReference type="Proteomes" id="UP000053864">
    <property type="component" value="Unassembled WGS sequence"/>
</dbReference>
<accession>W2IQL6</accession>
<protein>
    <submittedName>
        <fullName evidence="1">Uncharacterized protein</fullName>
    </submittedName>
</protein>
<reference evidence="1" key="2">
    <citation type="submission" date="2013-11" db="EMBL/GenBank/DDBJ databases">
        <title>The Genome Sequence of Phytophthora parasitica CJ05E6.</title>
        <authorList>
            <consortium name="The Broad Institute Genomics Platform"/>
            <person name="Russ C."/>
            <person name="Tyler B."/>
            <person name="Panabieres F."/>
            <person name="Shan W."/>
            <person name="Tripathy S."/>
            <person name="Grunwald N."/>
            <person name="Machado M."/>
            <person name="Johnson C.S."/>
            <person name="Arredondo F."/>
            <person name="Hong C."/>
            <person name="Coffey M."/>
            <person name="Young S.K."/>
            <person name="Zeng Q."/>
            <person name="Gargeya S."/>
            <person name="Fitzgerald M."/>
            <person name="Abouelleil A."/>
            <person name="Alvarado L."/>
            <person name="Chapman S.B."/>
            <person name="Gainer-Dewar J."/>
            <person name="Goldberg J."/>
            <person name="Griggs A."/>
            <person name="Gujja S."/>
            <person name="Hansen M."/>
            <person name="Howarth C."/>
            <person name="Imamovic A."/>
            <person name="Ireland A."/>
            <person name="Larimer J."/>
            <person name="McCowan C."/>
            <person name="Murphy C."/>
            <person name="Pearson M."/>
            <person name="Poon T.W."/>
            <person name="Priest M."/>
            <person name="Roberts A."/>
            <person name="Saif S."/>
            <person name="Shea T."/>
            <person name="Sykes S."/>
            <person name="Wortman J."/>
            <person name="Nusbaum C."/>
            <person name="Birren B."/>
        </authorList>
    </citation>
    <scope>NUCLEOTIDE SEQUENCE [LARGE SCALE GENOMIC DNA]</scope>
    <source>
        <strain evidence="1">CJ05E6</strain>
    </source>
</reference>
<organism evidence="1">
    <name type="scientific">Phytophthora nicotianae</name>
    <name type="common">Potato buckeye rot agent</name>
    <name type="synonym">Phytophthora parasitica</name>
    <dbReference type="NCBI Taxonomy" id="4792"/>
    <lineage>
        <taxon>Eukaryota</taxon>
        <taxon>Sar</taxon>
        <taxon>Stramenopiles</taxon>
        <taxon>Oomycota</taxon>
        <taxon>Peronosporomycetes</taxon>
        <taxon>Peronosporales</taxon>
        <taxon>Peronosporaceae</taxon>
        <taxon>Phytophthora</taxon>
    </lineage>
</organism>
<dbReference type="EMBL" id="KI673793">
    <property type="protein sequence ID" value="ETL36410.1"/>
    <property type="molecule type" value="Genomic_DNA"/>
</dbReference>
<evidence type="ECO:0000313" key="2">
    <source>
        <dbReference type="EMBL" id="ETL89622.1"/>
    </source>
</evidence>
<dbReference type="Proteomes" id="UP000054423">
    <property type="component" value="Unassembled WGS sequence"/>
</dbReference>
<gene>
    <name evidence="1" type="ORF">L916_11604</name>
    <name evidence="2" type="ORF">L917_11473</name>
</gene>
<dbReference type="AlphaFoldDB" id="W2IQL6"/>
<reference evidence="2" key="1">
    <citation type="submission" date="2013-11" db="EMBL/GenBank/DDBJ databases">
        <title>The Genome Sequence of Phytophthora parasitica CHvinca01.</title>
        <authorList>
            <consortium name="The Broad Institute Genomics Platform"/>
            <person name="Russ C."/>
            <person name="Tyler B."/>
            <person name="Panabieres F."/>
            <person name="Shan W."/>
            <person name="Tripathy S."/>
            <person name="Grunwald N."/>
            <person name="Machado M."/>
            <person name="Johnson C.S."/>
            <person name="Arredondo F."/>
            <person name="Hong C."/>
            <person name="Coffey M."/>
            <person name="Young S.K."/>
            <person name="Zeng Q."/>
            <person name="Gargeya S."/>
            <person name="Fitzgerald M."/>
            <person name="Abouelleil A."/>
            <person name="Alvarado L."/>
            <person name="Chapman S.B."/>
            <person name="Gainer-Dewar J."/>
            <person name="Goldberg J."/>
            <person name="Griggs A."/>
            <person name="Gujja S."/>
            <person name="Hansen M."/>
            <person name="Howarth C."/>
            <person name="Imamovic A."/>
            <person name="Ireland A."/>
            <person name="Larimer J."/>
            <person name="McCowan C."/>
            <person name="Murphy C."/>
            <person name="Pearson M."/>
            <person name="Poon T.W."/>
            <person name="Priest M."/>
            <person name="Roberts A."/>
            <person name="Saif S."/>
            <person name="Shea T."/>
            <person name="Sykes S."/>
            <person name="Wortman J."/>
            <person name="Nusbaum C."/>
            <person name="Birren B."/>
        </authorList>
    </citation>
    <scope>NUCLEOTIDE SEQUENCE [LARGE SCALE GENOMIC DNA]</scope>
    <source>
        <strain evidence="2">CHvinca01</strain>
    </source>
</reference>